<dbReference type="InterPro" id="IPR000086">
    <property type="entry name" value="NUDIX_hydrolase_dom"/>
</dbReference>
<evidence type="ECO:0000256" key="1">
    <source>
        <dbReference type="ARBA" id="ARBA00001946"/>
    </source>
</evidence>
<sequence>MTEDHITPDRAAAIAAVTTDPTASFSRPVVAAGVLFFDEQDHVLLVVPSYKDYREIPGGYVEHGETPSEAAVREVREELGITPPIGRLLITDWAPNEAEGDKLLYIFDGGRLTDEHLAKIHLDPAEIAAIEFHPISAAPTLTIPRLARRLHAAQTARSTGTTLSLEHGSSPITPAP</sequence>
<evidence type="ECO:0000256" key="3">
    <source>
        <dbReference type="ARBA" id="ARBA00022801"/>
    </source>
</evidence>
<evidence type="ECO:0000313" key="9">
    <source>
        <dbReference type="Proteomes" id="UP000272400"/>
    </source>
</evidence>
<dbReference type="OrthoDB" id="4247482at2"/>
<dbReference type="PANTHER" id="PTHR43046:SF12">
    <property type="entry name" value="GDP-MANNOSE MANNOSYL HYDROLASE"/>
    <property type="match status" value="1"/>
</dbReference>
<dbReference type="PRINTS" id="PR00502">
    <property type="entry name" value="NUDIXFAMILY"/>
</dbReference>
<dbReference type="InterPro" id="IPR020476">
    <property type="entry name" value="Nudix_hydrolase"/>
</dbReference>
<dbReference type="GO" id="GO:0016787">
    <property type="term" value="F:hydrolase activity"/>
    <property type="evidence" value="ECO:0007669"/>
    <property type="project" value="UniProtKB-KW"/>
</dbReference>
<proteinExistence type="inferred from homology"/>
<dbReference type="PROSITE" id="PS00893">
    <property type="entry name" value="NUDIX_BOX"/>
    <property type="match status" value="1"/>
</dbReference>
<reference evidence="8 9" key="1">
    <citation type="submission" date="2018-11" db="EMBL/GenBank/DDBJ databases">
        <title>Sequencing the genomes of 1000 actinobacteria strains.</title>
        <authorList>
            <person name="Klenk H.-P."/>
        </authorList>
    </citation>
    <scope>NUCLEOTIDE SEQUENCE [LARGE SCALE GENOMIC DNA]</scope>
    <source>
        <strain evidence="8 9">DSM 44254</strain>
    </source>
</reference>
<dbReference type="RefSeq" id="WP_148086175.1">
    <property type="nucleotide sequence ID" value="NZ_RJKE01000001.1"/>
</dbReference>
<dbReference type="Gene3D" id="3.90.79.10">
    <property type="entry name" value="Nucleoside Triphosphate Pyrophosphohydrolase"/>
    <property type="match status" value="1"/>
</dbReference>
<dbReference type="PANTHER" id="PTHR43046">
    <property type="entry name" value="GDP-MANNOSE MANNOSYL HYDROLASE"/>
    <property type="match status" value="1"/>
</dbReference>
<dbReference type="PROSITE" id="PS51462">
    <property type="entry name" value="NUDIX"/>
    <property type="match status" value="1"/>
</dbReference>
<evidence type="ECO:0000256" key="6">
    <source>
        <dbReference type="SAM" id="MobiDB-lite"/>
    </source>
</evidence>
<evidence type="ECO:0000313" key="8">
    <source>
        <dbReference type="EMBL" id="ROO89065.1"/>
    </source>
</evidence>
<dbReference type="SUPFAM" id="SSF55811">
    <property type="entry name" value="Nudix"/>
    <property type="match status" value="1"/>
</dbReference>
<feature type="region of interest" description="Disordered" evidence="6">
    <location>
        <begin position="157"/>
        <end position="176"/>
    </location>
</feature>
<dbReference type="CDD" id="cd18876">
    <property type="entry name" value="NUDIX_Hydrolase"/>
    <property type="match status" value="1"/>
</dbReference>
<evidence type="ECO:0000256" key="2">
    <source>
        <dbReference type="ARBA" id="ARBA00005582"/>
    </source>
</evidence>
<comment type="cofactor">
    <cofactor evidence="1">
        <name>Mg(2+)</name>
        <dbReference type="ChEBI" id="CHEBI:18420"/>
    </cofactor>
</comment>
<evidence type="ECO:0000256" key="4">
    <source>
        <dbReference type="ARBA" id="ARBA00022842"/>
    </source>
</evidence>
<evidence type="ECO:0000259" key="7">
    <source>
        <dbReference type="PROSITE" id="PS51462"/>
    </source>
</evidence>
<keyword evidence="4" id="KW-0460">Magnesium</keyword>
<comment type="similarity">
    <text evidence="2 5">Belongs to the Nudix hydrolase family.</text>
</comment>
<organism evidence="8 9">
    <name type="scientific">Actinocorallia herbida</name>
    <dbReference type="NCBI Taxonomy" id="58109"/>
    <lineage>
        <taxon>Bacteria</taxon>
        <taxon>Bacillati</taxon>
        <taxon>Actinomycetota</taxon>
        <taxon>Actinomycetes</taxon>
        <taxon>Streptosporangiales</taxon>
        <taxon>Thermomonosporaceae</taxon>
        <taxon>Actinocorallia</taxon>
    </lineage>
</organism>
<feature type="domain" description="Nudix hydrolase" evidence="7">
    <location>
        <begin position="27"/>
        <end position="155"/>
    </location>
</feature>
<dbReference type="InterPro" id="IPR015797">
    <property type="entry name" value="NUDIX_hydrolase-like_dom_sf"/>
</dbReference>
<comment type="caution">
    <text evidence="8">The sequence shown here is derived from an EMBL/GenBank/DDBJ whole genome shotgun (WGS) entry which is preliminary data.</text>
</comment>
<dbReference type="EMBL" id="RJKE01000001">
    <property type="protein sequence ID" value="ROO89065.1"/>
    <property type="molecule type" value="Genomic_DNA"/>
</dbReference>
<dbReference type="InterPro" id="IPR020084">
    <property type="entry name" value="NUDIX_hydrolase_CS"/>
</dbReference>
<keyword evidence="9" id="KW-1185">Reference proteome</keyword>
<dbReference type="Pfam" id="PF00293">
    <property type="entry name" value="NUDIX"/>
    <property type="match status" value="1"/>
</dbReference>
<accession>A0A3N1D6A4</accession>
<evidence type="ECO:0000256" key="5">
    <source>
        <dbReference type="RuleBase" id="RU003476"/>
    </source>
</evidence>
<keyword evidence="3 5" id="KW-0378">Hydrolase</keyword>
<protein>
    <submittedName>
        <fullName evidence="8">ADP-ribose pyrophosphatase YjhB (NUDIX family)</fullName>
    </submittedName>
</protein>
<gene>
    <name evidence="8" type="ORF">EDD29_6752</name>
</gene>
<name>A0A3N1D6A4_9ACTN</name>
<dbReference type="AlphaFoldDB" id="A0A3N1D6A4"/>
<dbReference type="Proteomes" id="UP000272400">
    <property type="component" value="Unassembled WGS sequence"/>
</dbReference>